<keyword evidence="1" id="KW-1133">Transmembrane helix</keyword>
<reference evidence="2" key="1">
    <citation type="submission" date="2010-02" db="EMBL/GenBank/DDBJ databases">
        <title>Complete sequence of Aciduliprofundum boonei T469.</title>
        <authorList>
            <consortium name="US DOE Joint Genome Institute"/>
            <person name="Lucas S."/>
            <person name="Copeland A."/>
            <person name="Lapidus A."/>
            <person name="Cheng J.-F."/>
            <person name="Bruce D."/>
            <person name="Goodwin L."/>
            <person name="Pitluck S."/>
            <person name="Saunders E."/>
            <person name="Detter J.C."/>
            <person name="Han C."/>
            <person name="Tapia R."/>
            <person name="Land M."/>
            <person name="Hauser L."/>
            <person name="Kyrpides N."/>
            <person name="Mikhailova N."/>
            <person name="Flores G."/>
            <person name="Reysenbach A.-L."/>
            <person name="Woyke T."/>
        </authorList>
    </citation>
    <scope>NUCLEOTIDE SEQUENCE</scope>
    <source>
        <strain evidence="2">T469</strain>
    </source>
</reference>
<sequence length="320" mass="35171">MKRITTLLISLLLIGMLVVGGAHAKIVTEQFLKNPSFDSGGGNWSVARYHDYQGYYVGCVFQNGEAYFWTHSHYGEGVEYAYAYIYQYLTLPDINSTLIKSATLSMKYYNSLYSQSLRIYLDISGTKQYFPTTRGKWEIGTMNITSFVKKYVGKRVEVKAGWSSGWASGHFYIDWVYLNITYNKQSSSGGSGGWWGGGGWSGGGGSWSGGGGSWWGGGSSWHGGGGFFGILGGWFGHTGAVNQTYVEYEVERMQELLSITGGIIISILWVNVAVNYFSSDPDKKKKAKEKSLNAFVGTIIVAIAVLGAMWIIAGWLVGAW</sequence>
<keyword evidence="1" id="KW-0472">Membrane</keyword>
<evidence type="ECO:0000313" key="2">
    <source>
        <dbReference type="EMBL" id="ADD08870.1"/>
    </source>
</evidence>
<dbReference type="Proteomes" id="UP000001400">
    <property type="component" value="Chromosome"/>
</dbReference>
<feature type="transmembrane region" description="Helical" evidence="1">
    <location>
        <begin position="294"/>
        <end position="317"/>
    </location>
</feature>
<accession>D3T9U1</accession>
<gene>
    <name evidence="2" type="ordered locus">Aboo_1061</name>
</gene>
<name>D3T9U1_ACIB4</name>
<feature type="transmembrane region" description="Helical" evidence="1">
    <location>
        <begin position="256"/>
        <end position="274"/>
    </location>
</feature>
<dbReference type="HOGENOM" id="CLU_901948_0_0_2"/>
<protein>
    <submittedName>
        <fullName evidence="2">Uncharacterized protein</fullName>
    </submittedName>
</protein>
<dbReference type="GeneID" id="8828018"/>
<dbReference type="EMBL" id="CP001941">
    <property type="protein sequence ID" value="ADD08870.1"/>
    <property type="molecule type" value="Genomic_DNA"/>
</dbReference>
<evidence type="ECO:0000256" key="1">
    <source>
        <dbReference type="SAM" id="Phobius"/>
    </source>
</evidence>
<keyword evidence="1" id="KW-0812">Transmembrane</keyword>
<organism evidence="2 3">
    <name type="scientific">Aciduliprofundum boonei (strain DSM 19572 / T469)</name>
    <dbReference type="NCBI Taxonomy" id="439481"/>
    <lineage>
        <taxon>Archaea</taxon>
        <taxon>Methanobacteriati</taxon>
        <taxon>Thermoplasmatota</taxon>
        <taxon>DHVE2 group</taxon>
        <taxon>Candidatus Aciduliprofundum</taxon>
    </lineage>
</organism>
<keyword evidence="3" id="KW-1185">Reference proteome</keyword>
<proteinExistence type="predicted"/>
<dbReference type="AlphaFoldDB" id="D3T9U1"/>
<dbReference type="RefSeq" id="WP_012997316.1">
    <property type="nucleotide sequence ID" value="NC_013926.1"/>
</dbReference>
<evidence type="ECO:0000313" key="3">
    <source>
        <dbReference type="Proteomes" id="UP000001400"/>
    </source>
</evidence>
<dbReference type="KEGG" id="abi:Aboo_1061"/>